<dbReference type="Pfam" id="PF00005">
    <property type="entry name" value="ABC_tran"/>
    <property type="match status" value="1"/>
</dbReference>
<dbReference type="InterPro" id="IPR003593">
    <property type="entry name" value="AAA+_ATPase"/>
</dbReference>
<keyword evidence="2" id="KW-0547">Nucleotide-binding</keyword>
<accession>A0A150PJS4</accession>
<evidence type="ECO:0000259" key="4">
    <source>
        <dbReference type="PROSITE" id="PS50893"/>
    </source>
</evidence>
<sequence>MAEPLIRFSHVRKAFGPKVIYRDLNLEVYPGETLTVMGGSGVGKSVMLKLLIRLLDADDGTIQFHGEEITKVSEARIARVRQRIAMLFQGGALFDSISVGENVAYGLHEHYRKEMTEAQIAERVNWALSLVGLPGIEQMRPGDLSGGMKKRVGLARAIAVQPEVLLYDEPTTGLDPINTERINHLIKGLKQALNVTSIVVTHDMKSAFSISDRMAMIYRGEVIATGTPDEFRASKDPHVADFITGTAPMNEDVQTLLGA</sequence>
<dbReference type="PROSITE" id="PS50893">
    <property type="entry name" value="ABC_TRANSPORTER_2"/>
    <property type="match status" value="1"/>
</dbReference>
<dbReference type="GO" id="GO:0016887">
    <property type="term" value="F:ATP hydrolysis activity"/>
    <property type="evidence" value="ECO:0007669"/>
    <property type="project" value="InterPro"/>
</dbReference>
<dbReference type="SUPFAM" id="SSF52540">
    <property type="entry name" value="P-loop containing nucleoside triphosphate hydrolases"/>
    <property type="match status" value="1"/>
</dbReference>
<dbReference type="PROSITE" id="PS00211">
    <property type="entry name" value="ABC_TRANSPORTER_1"/>
    <property type="match status" value="1"/>
</dbReference>
<dbReference type="SMART" id="SM00382">
    <property type="entry name" value="AAA"/>
    <property type="match status" value="1"/>
</dbReference>
<reference evidence="7 8" key="1">
    <citation type="submission" date="2014-02" db="EMBL/GenBank/DDBJ databases">
        <title>The small core and large imbalanced accessory genome model reveals a collaborative survival strategy of Sorangium cellulosum strains in nature.</title>
        <authorList>
            <person name="Han K."/>
            <person name="Peng R."/>
            <person name="Blom J."/>
            <person name="Li Y.-Z."/>
        </authorList>
    </citation>
    <scope>NUCLEOTIDE SEQUENCE [LARGE SCALE GENOMIC DNA]</scope>
    <source>
        <strain evidence="6 7">So0007-03</strain>
        <strain evidence="5 8">So0157-18</strain>
    </source>
</reference>
<protein>
    <submittedName>
        <fullName evidence="5">ABC transporter ATP-binding protein</fullName>
    </submittedName>
</protein>
<proteinExistence type="predicted"/>
<evidence type="ECO:0000313" key="6">
    <source>
        <dbReference type="EMBL" id="KYG03286.1"/>
    </source>
</evidence>
<dbReference type="CDD" id="cd03261">
    <property type="entry name" value="ABC_Org_Solvent_Resistant"/>
    <property type="match status" value="1"/>
</dbReference>
<evidence type="ECO:0000256" key="2">
    <source>
        <dbReference type="ARBA" id="ARBA00022741"/>
    </source>
</evidence>
<dbReference type="InterPro" id="IPR017871">
    <property type="entry name" value="ABC_transporter-like_CS"/>
</dbReference>
<evidence type="ECO:0000313" key="8">
    <source>
        <dbReference type="Proteomes" id="UP000075604"/>
    </source>
</evidence>
<keyword evidence="1" id="KW-0813">Transport</keyword>
<keyword evidence="3 5" id="KW-0067">ATP-binding</keyword>
<dbReference type="InterPro" id="IPR003439">
    <property type="entry name" value="ABC_transporter-like_ATP-bd"/>
</dbReference>
<comment type="caution">
    <text evidence="5">The sequence shown here is derived from an EMBL/GenBank/DDBJ whole genome shotgun (WGS) entry which is preliminary data.</text>
</comment>
<dbReference type="Proteomes" id="UP000075502">
    <property type="component" value="Unassembled WGS sequence"/>
</dbReference>
<dbReference type="EMBL" id="JEME01002749">
    <property type="protein sequence ID" value="KYG03286.1"/>
    <property type="molecule type" value="Genomic_DNA"/>
</dbReference>
<feature type="domain" description="ABC transporter" evidence="4">
    <location>
        <begin position="6"/>
        <end position="244"/>
    </location>
</feature>
<dbReference type="GO" id="GO:0005524">
    <property type="term" value="F:ATP binding"/>
    <property type="evidence" value="ECO:0007669"/>
    <property type="project" value="UniProtKB-KW"/>
</dbReference>
<gene>
    <name evidence="5" type="ORF">BE04_31790</name>
    <name evidence="6" type="ORF">BE21_52450</name>
</gene>
<name>A0A150PJS4_SORCE</name>
<dbReference type="PANTHER" id="PTHR43023:SF6">
    <property type="entry name" value="INTERMEMBRANE PHOSPHOLIPID TRANSPORT SYSTEM ATP-BINDING PROTEIN MLAF"/>
    <property type="match status" value="1"/>
</dbReference>
<dbReference type="PANTHER" id="PTHR43023">
    <property type="entry name" value="PROTEIN TRIGALACTOSYLDIACYLGLYCEROL 3, CHLOROPLASTIC"/>
    <property type="match status" value="1"/>
</dbReference>
<dbReference type="EMBL" id="JELX01002286">
    <property type="protein sequence ID" value="KYF55922.1"/>
    <property type="molecule type" value="Genomic_DNA"/>
</dbReference>
<evidence type="ECO:0000256" key="3">
    <source>
        <dbReference type="ARBA" id="ARBA00022840"/>
    </source>
</evidence>
<evidence type="ECO:0000313" key="5">
    <source>
        <dbReference type="EMBL" id="KYF55922.1"/>
    </source>
</evidence>
<dbReference type="Proteomes" id="UP000075604">
    <property type="component" value="Unassembled WGS sequence"/>
</dbReference>
<organism evidence="5 8">
    <name type="scientific">Sorangium cellulosum</name>
    <name type="common">Polyangium cellulosum</name>
    <dbReference type="NCBI Taxonomy" id="56"/>
    <lineage>
        <taxon>Bacteria</taxon>
        <taxon>Pseudomonadati</taxon>
        <taxon>Myxococcota</taxon>
        <taxon>Polyangia</taxon>
        <taxon>Polyangiales</taxon>
        <taxon>Polyangiaceae</taxon>
        <taxon>Sorangium</taxon>
    </lineage>
</organism>
<dbReference type="Gene3D" id="3.40.50.300">
    <property type="entry name" value="P-loop containing nucleotide triphosphate hydrolases"/>
    <property type="match status" value="1"/>
</dbReference>
<dbReference type="AlphaFoldDB" id="A0A150PJS4"/>
<dbReference type="InterPro" id="IPR027417">
    <property type="entry name" value="P-loop_NTPase"/>
</dbReference>
<evidence type="ECO:0000313" key="7">
    <source>
        <dbReference type="Proteomes" id="UP000075502"/>
    </source>
</evidence>
<evidence type="ECO:0000256" key="1">
    <source>
        <dbReference type="ARBA" id="ARBA00022448"/>
    </source>
</evidence>